<dbReference type="EMBL" id="SAYU02000014">
    <property type="protein sequence ID" value="NHA67661.1"/>
    <property type="molecule type" value="Genomic_DNA"/>
</dbReference>
<feature type="transmembrane region" description="Helical" evidence="6">
    <location>
        <begin position="234"/>
        <end position="250"/>
    </location>
</feature>
<dbReference type="InterPro" id="IPR001750">
    <property type="entry name" value="ND/Mrp_TM"/>
</dbReference>
<dbReference type="InterPro" id="IPR003945">
    <property type="entry name" value="NU5C-like"/>
</dbReference>
<feature type="transmembrane region" description="Helical" evidence="6">
    <location>
        <begin position="396"/>
        <end position="420"/>
    </location>
</feature>
<dbReference type="Gene3D" id="1.20.5.2700">
    <property type="match status" value="1"/>
</dbReference>
<proteinExistence type="predicted"/>
<evidence type="ECO:0000256" key="1">
    <source>
        <dbReference type="ARBA" id="ARBA00004127"/>
    </source>
</evidence>
<evidence type="ECO:0000313" key="8">
    <source>
        <dbReference type="EMBL" id="NHA67661.1"/>
    </source>
</evidence>
<feature type="transmembrane region" description="Helical" evidence="6">
    <location>
        <begin position="75"/>
        <end position="94"/>
    </location>
</feature>
<comment type="subcellular location">
    <subcellularLocation>
        <location evidence="1">Endomembrane system</location>
        <topology evidence="1">Multi-pass membrane protein</topology>
    </subcellularLocation>
    <subcellularLocation>
        <location evidence="5">Membrane</location>
        <topology evidence="5">Multi-pass membrane protein</topology>
    </subcellularLocation>
</comment>
<keyword evidence="3 6" id="KW-1133">Transmembrane helix</keyword>
<dbReference type="PANTHER" id="PTHR42829:SF2">
    <property type="entry name" value="NADH-UBIQUINONE OXIDOREDUCTASE CHAIN 5"/>
    <property type="match status" value="1"/>
</dbReference>
<evidence type="ECO:0000256" key="3">
    <source>
        <dbReference type="ARBA" id="ARBA00022989"/>
    </source>
</evidence>
<dbReference type="GO" id="GO:0015990">
    <property type="term" value="P:electron transport coupled proton transport"/>
    <property type="evidence" value="ECO:0007669"/>
    <property type="project" value="TreeGrafter"/>
</dbReference>
<comment type="caution">
    <text evidence="8">The sequence shown here is derived from an EMBL/GenBank/DDBJ whole genome shotgun (WGS) entry which is preliminary data.</text>
</comment>
<feature type="transmembrane region" description="Helical" evidence="6">
    <location>
        <begin position="265"/>
        <end position="287"/>
    </location>
</feature>
<dbReference type="RefSeq" id="WP_165566357.1">
    <property type="nucleotide sequence ID" value="NZ_SAYU02000014.1"/>
</dbReference>
<dbReference type="GO" id="GO:0016020">
    <property type="term" value="C:membrane"/>
    <property type="evidence" value="ECO:0007669"/>
    <property type="project" value="UniProtKB-SubCell"/>
</dbReference>
<reference evidence="8" key="1">
    <citation type="submission" date="2020-03" db="EMBL/GenBank/DDBJ databases">
        <title>Phycicoccus flavus sp. nov., a novel endophytic actinobacterium isolated from branch of Kandelia candel.</title>
        <authorList>
            <person name="Tuo L."/>
        </authorList>
    </citation>
    <scope>NUCLEOTIDE SEQUENCE</scope>
    <source>
        <strain evidence="8">CMS6Z-2</strain>
    </source>
</reference>
<accession>A0A8T6R603</accession>
<feature type="transmembrane region" description="Helical" evidence="6">
    <location>
        <begin position="169"/>
        <end position="194"/>
    </location>
</feature>
<keyword evidence="9" id="KW-1185">Reference proteome</keyword>
<evidence type="ECO:0000256" key="4">
    <source>
        <dbReference type="ARBA" id="ARBA00023136"/>
    </source>
</evidence>
<evidence type="ECO:0000256" key="6">
    <source>
        <dbReference type="SAM" id="Phobius"/>
    </source>
</evidence>
<dbReference type="AlphaFoldDB" id="A0A8T6R603"/>
<evidence type="ECO:0000256" key="2">
    <source>
        <dbReference type="ARBA" id="ARBA00022692"/>
    </source>
</evidence>
<dbReference type="GO" id="GO:0012505">
    <property type="term" value="C:endomembrane system"/>
    <property type="evidence" value="ECO:0007669"/>
    <property type="project" value="UniProtKB-SubCell"/>
</dbReference>
<feature type="transmembrane region" description="Helical" evidence="6">
    <location>
        <begin position="356"/>
        <end position="376"/>
    </location>
</feature>
<name>A0A8T6R603_9MICO</name>
<feature type="transmembrane region" description="Helical" evidence="6">
    <location>
        <begin position="106"/>
        <end position="124"/>
    </location>
</feature>
<evidence type="ECO:0000259" key="7">
    <source>
        <dbReference type="Pfam" id="PF00361"/>
    </source>
</evidence>
<dbReference type="GO" id="GO:0008137">
    <property type="term" value="F:NADH dehydrogenase (ubiquinone) activity"/>
    <property type="evidence" value="ECO:0007669"/>
    <property type="project" value="InterPro"/>
</dbReference>
<keyword evidence="4 6" id="KW-0472">Membrane</keyword>
<feature type="transmembrane region" description="Helical" evidence="6">
    <location>
        <begin position="326"/>
        <end position="344"/>
    </location>
</feature>
<dbReference type="GO" id="GO:0003954">
    <property type="term" value="F:NADH dehydrogenase activity"/>
    <property type="evidence" value="ECO:0007669"/>
    <property type="project" value="TreeGrafter"/>
</dbReference>
<feature type="transmembrane region" description="Helical" evidence="6">
    <location>
        <begin position="200"/>
        <end position="222"/>
    </location>
</feature>
<protein>
    <submittedName>
        <fullName evidence="8">NADH-quinone oxidoreductase subunit L</fullName>
    </submittedName>
</protein>
<organism evidence="8 9">
    <name type="scientific">Phycicoccus flavus</name>
    <dbReference type="NCBI Taxonomy" id="2502783"/>
    <lineage>
        <taxon>Bacteria</taxon>
        <taxon>Bacillati</taxon>
        <taxon>Actinomycetota</taxon>
        <taxon>Actinomycetes</taxon>
        <taxon>Micrococcales</taxon>
        <taxon>Intrasporangiaceae</taxon>
        <taxon>Phycicoccus</taxon>
    </lineage>
</organism>
<dbReference type="PANTHER" id="PTHR42829">
    <property type="entry name" value="NADH-UBIQUINONE OXIDOREDUCTASE CHAIN 5"/>
    <property type="match status" value="1"/>
</dbReference>
<evidence type="ECO:0000256" key="5">
    <source>
        <dbReference type="RuleBase" id="RU000320"/>
    </source>
</evidence>
<feature type="transmembrane region" description="Helical" evidence="6">
    <location>
        <begin position="6"/>
        <end position="26"/>
    </location>
</feature>
<sequence>MSPAEASLWALAGLPALVGGVLLVLPRGLADRVAPVTAVGVAAVTAVLAVVVAVARPQVGVPFLAGADLGLAVGGPAVVVAPTVAGVAALVLLGGAADVRTGRARFHGLMLLFTAAALLTVTATTLPALLLGWEVMGATSYALIGLQWREARRVSSGLTAFVTTRTTDLGLYLAAGAAMAGGGDLALDALAGVAPGRRDLVAAGVLVAALGKAAQVVLAFWLSRAMDGPAPVSALLHSAAMVAMGGYLLVRLEPLLAATTWSGPAAAWAGALTTVALGLVALGQGDLKQLLAASTSAQLGFVVLAAGVGAPAAGTAHLVAHAATKAALFLAAGAWLSALGTKALAGLRGQVATSPVLRVAATVALFSLAGVPPLSLWATKDLVLAAAWRDSPVLGVVGLAGAALSAAYAGTVLRVLWAPLAPGEAEAARALRGTEEEARGVVPGILTAAVVLLAAVAGGLGVLALPPVAERLARVVGGPLVEPGVLEVVGSGALSLLVVAAVWWRPVRLGTWAGSWGGVETAAHRALVRPTLALARVADRVDAHLGAALHGAAGPVREAAAPAADRADHGFAGGVVGTARPVRALAGWARVADERGVHGGVVALAGAVRRAGAAARRPQTGQLHQYYVQAVALVALGAVLLVLTR</sequence>
<dbReference type="Pfam" id="PF00361">
    <property type="entry name" value="Proton_antipo_M"/>
    <property type="match status" value="1"/>
</dbReference>
<dbReference type="Proteomes" id="UP000287866">
    <property type="component" value="Unassembled WGS sequence"/>
</dbReference>
<dbReference type="PRINTS" id="PR01434">
    <property type="entry name" value="NADHDHGNASE5"/>
</dbReference>
<feature type="transmembrane region" description="Helical" evidence="6">
    <location>
        <begin position="33"/>
        <end position="55"/>
    </location>
</feature>
<feature type="transmembrane region" description="Helical" evidence="6">
    <location>
        <begin position="626"/>
        <end position="644"/>
    </location>
</feature>
<feature type="transmembrane region" description="Helical" evidence="6">
    <location>
        <begin position="485"/>
        <end position="504"/>
    </location>
</feature>
<feature type="transmembrane region" description="Helical" evidence="6">
    <location>
        <begin position="299"/>
        <end position="320"/>
    </location>
</feature>
<keyword evidence="2 5" id="KW-0812">Transmembrane</keyword>
<gene>
    <name evidence="8" type="ORF">EPD83_006275</name>
</gene>
<feature type="transmembrane region" description="Helical" evidence="6">
    <location>
        <begin position="441"/>
        <end position="465"/>
    </location>
</feature>
<dbReference type="GO" id="GO:0042773">
    <property type="term" value="P:ATP synthesis coupled electron transport"/>
    <property type="evidence" value="ECO:0007669"/>
    <property type="project" value="InterPro"/>
</dbReference>
<feature type="domain" description="NADH:quinone oxidoreductase/Mrp antiporter transmembrane" evidence="7">
    <location>
        <begin position="124"/>
        <end position="398"/>
    </location>
</feature>
<evidence type="ECO:0000313" key="9">
    <source>
        <dbReference type="Proteomes" id="UP000287866"/>
    </source>
</evidence>